<accession>A0ABR3WLC4</accession>
<dbReference type="Proteomes" id="UP001586593">
    <property type="component" value="Unassembled WGS sequence"/>
</dbReference>
<evidence type="ECO:0008006" key="7">
    <source>
        <dbReference type="Google" id="ProtNLM"/>
    </source>
</evidence>
<evidence type="ECO:0000256" key="3">
    <source>
        <dbReference type="PROSITE-ProRule" id="PRU00023"/>
    </source>
</evidence>
<keyword evidence="1" id="KW-0677">Repeat</keyword>
<organism evidence="5 6">
    <name type="scientific">Phialemonium thermophilum</name>
    <dbReference type="NCBI Taxonomy" id="223376"/>
    <lineage>
        <taxon>Eukaryota</taxon>
        <taxon>Fungi</taxon>
        <taxon>Dikarya</taxon>
        <taxon>Ascomycota</taxon>
        <taxon>Pezizomycotina</taxon>
        <taxon>Sordariomycetes</taxon>
        <taxon>Sordariomycetidae</taxon>
        <taxon>Cephalothecales</taxon>
        <taxon>Cephalothecaceae</taxon>
        <taxon>Phialemonium</taxon>
    </lineage>
</organism>
<comment type="caution">
    <text evidence="5">The sequence shown here is derived from an EMBL/GenBank/DDBJ whole genome shotgun (WGS) entry which is preliminary data.</text>
</comment>
<dbReference type="Pfam" id="PF00023">
    <property type="entry name" value="Ank"/>
    <property type="match status" value="1"/>
</dbReference>
<dbReference type="InterPro" id="IPR002110">
    <property type="entry name" value="Ankyrin_rpt"/>
</dbReference>
<dbReference type="PANTHER" id="PTHR24198:SF165">
    <property type="entry name" value="ANKYRIN REPEAT-CONTAINING PROTEIN-RELATED"/>
    <property type="match status" value="1"/>
</dbReference>
<sequence>MDPITVLGLVSSIVQLVEAANKVNDILRTFRDGDKELAALRDDIVAFVEALRGFDRVLRSRHTIHRVSSPVLEDVLKNSEQVVHELRDRLLQLSTSSLSAVRRARWVQHKSAVKKLHGNIREKMAMLHTFLSITQAETFLTIASQYPSFMISEAARAPVEVAAESEASRSRPTDPSRLHVGSGDSHARRTSMSLDERGSMSDASSYMERLSIFSSAASFSSSTSVGSSIETPEPDGKPTDLEKLSLTTIHTFRQRTQPVSQDMFILRRSCSYNCHCACHEETTDHKPQRRFTRSKPETVRCTDPVCLGNKFVPDSSQRYSSLFRSALSRATSARVIQVRYDLQSFRMVPNGSNAVRYVNHGNLAKLKECIESGEATIWDTTLDGWSLLHSAAYYSHAHIVKYLLDLGAATSTGDIGSRTPADLAVFKSIGKNETGSEQAVVDIFCEKDDVLADFEFTPIHLCVLNIHDYQHSERPSLGELLDLVDEANNAPVGTDWTQWKSKFQGRSPLFAAILEYFRASAFESPNGTKIIHNLIDEKDKKLHWTPLHWAAYTGRVEEMRTLFKYGANCSVLSNLGANIIHAAVESKVDSGLAAVLKIRRRCADELDINQVNSWGETALHIASCISASSVRLLLDAGADPNVQDENGRLALHFAASSDREVERPRILAALCGAMDAQHINSQDLHGRPPLFDYLDDRECVEILIRHGAKVDVADDDGKNAFHHACIQGEDGTLDLMLKLASNADASMAQDNRGDTPLIDALSNSNVDCALALLQRDDVGPPTGKDGWWPIHYAAKIGDPDLLQAVCRHRSFKKSARSLDGKSAKVVAMEAGTWKGRIKELILEHDYLDWDD</sequence>
<evidence type="ECO:0000256" key="1">
    <source>
        <dbReference type="ARBA" id="ARBA00022737"/>
    </source>
</evidence>
<dbReference type="PROSITE" id="PS50088">
    <property type="entry name" value="ANK_REPEAT"/>
    <property type="match status" value="3"/>
</dbReference>
<feature type="repeat" description="ANK" evidence="3">
    <location>
        <begin position="383"/>
        <end position="415"/>
    </location>
</feature>
<dbReference type="Pfam" id="PF12796">
    <property type="entry name" value="Ank_2"/>
    <property type="match status" value="2"/>
</dbReference>
<dbReference type="Pfam" id="PF13637">
    <property type="entry name" value="Ank_4"/>
    <property type="match status" value="1"/>
</dbReference>
<feature type="compositionally biased region" description="Basic and acidic residues" evidence="4">
    <location>
        <begin position="166"/>
        <end position="177"/>
    </location>
</feature>
<dbReference type="SUPFAM" id="SSF48403">
    <property type="entry name" value="Ankyrin repeat"/>
    <property type="match status" value="2"/>
</dbReference>
<dbReference type="Gene3D" id="1.25.40.20">
    <property type="entry name" value="Ankyrin repeat-containing domain"/>
    <property type="match status" value="3"/>
</dbReference>
<dbReference type="PROSITE" id="PS50297">
    <property type="entry name" value="ANK_REP_REGION"/>
    <property type="match status" value="2"/>
</dbReference>
<feature type="repeat" description="ANK" evidence="3">
    <location>
        <begin position="614"/>
        <end position="645"/>
    </location>
</feature>
<evidence type="ECO:0000313" key="5">
    <source>
        <dbReference type="EMBL" id="KAL1864293.1"/>
    </source>
</evidence>
<name>A0ABR3WLC4_9PEZI</name>
<dbReference type="PANTHER" id="PTHR24198">
    <property type="entry name" value="ANKYRIN REPEAT AND PROTEIN KINASE DOMAIN-CONTAINING PROTEIN"/>
    <property type="match status" value="1"/>
</dbReference>
<feature type="repeat" description="ANK" evidence="3">
    <location>
        <begin position="542"/>
        <end position="574"/>
    </location>
</feature>
<dbReference type="EMBL" id="JAZHXJ010000335">
    <property type="protein sequence ID" value="KAL1864293.1"/>
    <property type="molecule type" value="Genomic_DNA"/>
</dbReference>
<feature type="region of interest" description="Disordered" evidence="4">
    <location>
        <begin position="162"/>
        <end position="200"/>
    </location>
</feature>
<keyword evidence="6" id="KW-1185">Reference proteome</keyword>
<reference evidence="5 6" key="1">
    <citation type="journal article" date="2024" name="Commun. Biol.">
        <title>Comparative genomic analysis of thermophilic fungi reveals convergent evolutionary adaptations and gene losses.</title>
        <authorList>
            <person name="Steindorff A.S."/>
            <person name="Aguilar-Pontes M.V."/>
            <person name="Robinson A.J."/>
            <person name="Andreopoulos B."/>
            <person name="LaButti K."/>
            <person name="Kuo A."/>
            <person name="Mondo S."/>
            <person name="Riley R."/>
            <person name="Otillar R."/>
            <person name="Haridas S."/>
            <person name="Lipzen A."/>
            <person name="Grimwood J."/>
            <person name="Schmutz J."/>
            <person name="Clum A."/>
            <person name="Reid I.D."/>
            <person name="Moisan M.C."/>
            <person name="Butler G."/>
            <person name="Nguyen T.T.M."/>
            <person name="Dewar K."/>
            <person name="Conant G."/>
            <person name="Drula E."/>
            <person name="Henrissat B."/>
            <person name="Hansel C."/>
            <person name="Singer S."/>
            <person name="Hutchinson M.I."/>
            <person name="de Vries R.P."/>
            <person name="Natvig D.O."/>
            <person name="Powell A.J."/>
            <person name="Tsang A."/>
            <person name="Grigoriev I.V."/>
        </authorList>
    </citation>
    <scope>NUCLEOTIDE SEQUENCE [LARGE SCALE GENOMIC DNA]</scope>
    <source>
        <strain evidence="5 6">ATCC 24622</strain>
    </source>
</reference>
<keyword evidence="2 3" id="KW-0040">ANK repeat</keyword>
<evidence type="ECO:0000256" key="2">
    <source>
        <dbReference type="ARBA" id="ARBA00023043"/>
    </source>
</evidence>
<protein>
    <recommendedName>
        <fullName evidence="7">Ankyrin repeat protein</fullName>
    </recommendedName>
</protein>
<evidence type="ECO:0000256" key="4">
    <source>
        <dbReference type="SAM" id="MobiDB-lite"/>
    </source>
</evidence>
<gene>
    <name evidence="5" type="ORF">VTK73DRAFT_5967</name>
</gene>
<dbReference type="SMART" id="SM00248">
    <property type="entry name" value="ANK"/>
    <property type="match status" value="8"/>
</dbReference>
<feature type="region of interest" description="Disordered" evidence="4">
    <location>
        <begin position="221"/>
        <end position="241"/>
    </location>
</feature>
<dbReference type="InterPro" id="IPR036770">
    <property type="entry name" value="Ankyrin_rpt-contain_sf"/>
</dbReference>
<evidence type="ECO:0000313" key="6">
    <source>
        <dbReference type="Proteomes" id="UP001586593"/>
    </source>
</evidence>
<proteinExistence type="predicted"/>